<protein>
    <submittedName>
        <fullName evidence="1">Uncharacterized protein</fullName>
    </submittedName>
</protein>
<dbReference type="AlphaFoldDB" id="A0A699TWZ8"/>
<name>A0A699TWZ8_TANCI</name>
<accession>A0A699TWZ8</accession>
<proteinExistence type="predicted"/>
<comment type="caution">
    <text evidence="1">The sequence shown here is derived from an EMBL/GenBank/DDBJ whole genome shotgun (WGS) entry which is preliminary data.</text>
</comment>
<reference evidence="1" key="1">
    <citation type="journal article" date="2019" name="Sci. Rep.">
        <title>Draft genome of Tanacetum cinerariifolium, the natural source of mosquito coil.</title>
        <authorList>
            <person name="Yamashiro T."/>
            <person name="Shiraishi A."/>
            <person name="Satake H."/>
            <person name="Nakayama K."/>
        </authorList>
    </citation>
    <scope>NUCLEOTIDE SEQUENCE</scope>
</reference>
<dbReference type="EMBL" id="BKCJ011278159">
    <property type="protein sequence ID" value="GFD14251.1"/>
    <property type="molecule type" value="Genomic_DNA"/>
</dbReference>
<gene>
    <name evidence="1" type="ORF">Tci_886220</name>
</gene>
<sequence>MRFCQKRKSAPSSTLSVLRGLRPALAMLAGLLRPEGKPRNARDAARARQRAAPVLAGRKVQIQKLIISDSRQPVQAIHRKFGAVGQRNGQVAAVGKREHAG</sequence>
<organism evidence="1">
    <name type="scientific">Tanacetum cinerariifolium</name>
    <name type="common">Dalmatian daisy</name>
    <name type="synonym">Chrysanthemum cinerariifolium</name>
    <dbReference type="NCBI Taxonomy" id="118510"/>
    <lineage>
        <taxon>Eukaryota</taxon>
        <taxon>Viridiplantae</taxon>
        <taxon>Streptophyta</taxon>
        <taxon>Embryophyta</taxon>
        <taxon>Tracheophyta</taxon>
        <taxon>Spermatophyta</taxon>
        <taxon>Magnoliopsida</taxon>
        <taxon>eudicotyledons</taxon>
        <taxon>Gunneridae</taxon>
        <taxon>Pentapetalae</taxon>
        <taxon>asterids</taxon>
        <taxon>campanulids</taxon>
        <taxon>Asterales</taxon>
        <taxon>Asteraceae</taxon>
        <taxon>Asteroideae</taxon>
        <taxon>Anthemideae</taxon>
        <taxon>Anthemidinae</taxon>
        <taxon>Tanacetum</taxon>
    </lineage>
</organism>
<feature type="non-terminal residue" evidence="1">
    <location>
        <position position="101"/>
    </location>
</feature>
<evidence type="ECO:0000313" key="1">
    <source>
        <dbReference type="EMBL" id="GFD14251.1"/>
    </source>
</evidence>